<evidence type="ECO:0000256" key="2">
    <source>
        <dbReference type="ARBA" id="ARBA00023157"/>
    </source>
</evidence>
<dbReference type="PANTHER" id="PTHR22977:SF5">
    <property type="entry name" value="COX ASSEMBLY MITOCHONDRIAL PROTEIN HOMOLOG"/>
    <property type="match status" value="1"/>
</dbReference>
<proteinExistence type="inferred from homology"/>
<reference evidence="5 6" key="1">
    <citation type="submission" date="2019-04" db="EMBL/GenBank/DDBJ databases">
        <title>High contiguity whole genome sequence and gene annotation resource for two Venturia nashicola isolates.</title>
        <authorList>
            <person name="Prokchorchik M."/>
            <person name="Won K."/>
            <person name="Lee Y."/>
            <person name="Choi E.D."/>
            <person name="Segonzac C."/>
            <person name="Sohn K.H."/>
        </authorList>
    </citation>
    <scope>NUCLEOTIDE SEQUENCE [LARGE SCALE GENOMIC DNA]</scope>
    <source>
        <strain evidence="5 6">PRI2</strain>
    </source>
</reference>
<sequence length="163" mass="19240">MATPPQPQLSKSLSRDPSQSRTPLPLSASQEQQVRDIYYKKVRTICADEIREFAACALNRTFTATFFCRPEQSRMNTCMVKHATQEEQDRAREEWFATRDQRRAEREAKEKRRQEQEKFHREWWGLDEQGRRVDKFGGLLGEVRVDEEIVKSHPEVKVKGSKR</sequence>
<evidence type="ECO:0000256" key="4">
    <source>
        <dbReference type="SAM" id="MobiDB-lite"/>
    </source>
</evidence>
<dbReference type="Pfam" id="PF08583">
    <property type="entry name" value="Cmc1"/>
    <property type="match status" value="1"/>
</dbReference>
<keyword evidence="3" id="KW-0496">Mitochondrion</keyword>
<dbReference type="Proteomes" id="UP000298493">
    <property type="component" value="Unassembled WGS sequence"/>
</dbReference>
<comment type="function">
    <text evidence="3">Required for mitochondrial cytochrome c oxidase (COX) assembly and respiration.</text>
</comment>
<dbReference type="EMBL" id="SNSC02000002">
    <property type="protein sequence ID" value="TID26989.1"/>
    <property type="molecule type" value="Genomic_DNA"/>
</dbReference>
<feature type="compositionally biased region" description="Polar residues" evidence="4">
    <location>
        <begin position="8"/>
        <end position="30"/>
    </location>
</feature>
<name>A0A4Z1PVF4_9PEZI</name>
<dbReference type="STRING" id="86259.A0A4Z1PVF4"/>
<keyword evidence="3" id="KW-0999">Mitochondrion inner membrane</keyword>
<keyword evidence="6" id="KW-1185">Reference proteome</keyword>
<evidence type="ECO:0000256" key="3">
    <source>
        <dbReference type="RuleBase" id="RU364104"/>
    </source>
</evidence>
<comment type="caution">
    <text evidence="5">The sequence shown here is derived from an EMBL/GenBank/DDBJ whole genome shotgun (WGS) entry which is preliminary data.</text>
</comment>
<dbReference type="GO" id="GO:0005743">
    <property type="term" value="C:mitochondrial inner membrane"/>
    <property type="evidence" value="ECO:0007669"/>
    <property type="project" value="UniProtKB-SubCell"/>
</dbReference>
<accession>A0A4Z1PVF4</accession>
<dbReference type="AlphaFoldDB" id="A0A4Z1PVF4"/>
<organism evidence="5 6">
    <name type="scientific">Venturia nashicola</name>
    <dbReference type="NCBI Taxonomy" id="86259"/>
    <lineage>
        <taxon>Eukaryota</taxon>
        <taxon>Fungi</taxon>
        <taxon>Dikarya</taxon>
        <taxon>Ascomycota</taxon>
        <taxon>Pezizomycotina</taxon>
        <taxon>Dothideomycetes</taxon>
        <taxon>Pleosporomycetidae</taxon>
        <taxon>Venturiales</taxon>
        <taxon>Venturiaceae</taxon>
        <taxon>Venturia</taxon>
    </lineage>
</organism>
<feature type="region of interest" description="Disordered" evidence="4">
    <location>
        <begin position="1"/>
        <end position="30"/>
    </location>
</feature>
<evidence type="ECO:0000256" key="1">
    <source>
        <dbReference type="ARBA" id="ARBA00007347"/>
    </source>
</evidence>
<dbReference type="OrthoDB" id="6224010at2759"/>
<protein>
    <recommendedName>
        <fullName evidence="3">COX assembly mitochondrial protein</fullName>
    </recommendedName>
</protein>
<evidence type="ECO:0000313" key="6">
    <source>
        <dbReference type="Proteomes" id="UP000298493"/>
    </source>
</evidence>
<comment type="similarity">
    <text evidence="1 3">Belongs to the CMC family.</text>
</comment>
<keyword evidence="2" id="KW-1015">Disulfide bond</keyword>
<dbReference type="PANTHER" id="PTHR22977">
    <property type="entry name" value="COX ASSEMBLY MITOCHONDRIAL PROTEIN"/>
    <property type="match status" value="1"/>
</dbReference>
<evidence type="ECO:0000313" key="5">
    <source>
        <dbReference type="EMBL" id="TID26989.1"/>
    </source>
</evidence>
<keyword evidence="3" id="KW-0143">Chaperone</keyword>
<comment type="subcellular location">
    <subcellularLocation>
        <location evidence="3">Mitochondrion inner membrane</location>
    </subcellularLocation>
</comment>
<gene>
    <name evidence="5" type="ORF">E6O75_ATG01482</name>
</gene>
<keyword evidence="3" id="KW-0472">Membrane</keyword>
<dbReference type="InterPro" id="IPR013892">
    <property type="entry name" value="Cyt_c_biogenesis_Cmc1-like"/>
</dbReference>